<protein>
    <submittedName>
        <fullName evidence="1">Uncharacterized protein</fullName>
    </submittedName>
</protein>
<dbReference type="Proteomes" id="UP000243579">
    <property type="component" value="Unassembled WGS sequence"/>
</dbReference>
<reference evidence="1 2" key="1">
    <citation type="journal article" date="2014" name="Genome Biol. Evol.">
        <title>The secreted proteins of Achlya hypogyna and Thraustotheca clavata identify the ancestral oomycete secretome and reveal gene acquisitions by horizontal gene transfer.</title>
        <authorList>
            <person name="Misner I."/>
            <person name="Blouin N."/>
            <person name="Leonard G."/>
            <person name="Richards T.A."/>
            <person name="Lane C.E."/>
        </authorList>
    </citation>
    <scope>NUCLEOTIDE SEQUENCE [LARGE SCALE GENOMIC DNA]</scope>
    <source>
        <strain evidence="1 2">ATCC 48635</strain>
    </source>
</reference>
<dbReference type="EMBL" id="JNBR01001184">
    <property type="protein sequence ID" value="OQR88603.1"/>
    <property type="molecule type" value="Genomic_DNA"/>
</dbReference>
<comment type="caution">
    <text evidence="1">The sequence shown here is derived from an EMBL/GenBank/DDBJ whole genome shotgun (WGS) entry which is preliminary data.</text>
</comment>
<organism evidence="1 2">
    <name type="scientific">Achlya hypogyna</name>
    <name type="common">Oomycete</name>
    <name type="synonym">Protoachlya hypogyna</name>
    <dbReference type="NCBI Taxonomy" id="1202772"/>
    <lineage>
        <taxon>Eukaryota</taxon>
        <taxon>Sar</taxon>
        <taxon>Stramenopiles</taxon>
        <taxon>Oomycota</taxon>
        <taxon>Saprolegniomycetes</taxon>
        <taxon>Saprolegniales</taxon>
        <taxon>Achlyaceae</taxon>
        <taxon>Achlya</taxon>
    </lineage>
</organism>
<sequence>MLHPIEVIETAVDRHLVGKESMAAIARSSPIGLTQLKHYVKTRKEKGVIVVGKHTRDIGMHYGIAIVRLQPNATHLLQALDIAVFRPFKGMIARLMTQELRATNAKALSRRAAVKIAGGVAYN</sequence>
<dbReference type="OrthoDB" id="108685at2759"/>
<proteinExistence type="predicted"/>
<gene>
    <name evidence="1" type="ORF">ACHHYP_20295</name>
</gene>
<keyword evidence="2" id="KW-1185">Reference proteome</keyword>
<evidence type="ECO:0000313" key="1">
    <source>
        <dbReference type="EMBL" id="OQR88603.1"/>
    </source>
</evidence>
<evidence type="ECO:0000313" key="2">
    <source>
        <dbReference type="Proteomes" id="UP000243579"/>
    </source>
</evidence>
<accession>A0A1V9YSN3</accession>
<dbReference type="AlphaFoldDB" id="A0A1V9YSN3"/>
<name>A0A1V9YSN3_ACHHY</name>